<dbReference type="GO" id="GO:0010181">
    <property type="term" value="F:FMN binding"/>
    <property type="evidence" value="ECO:0007669"/>
    <property type="project" value="InterPro"/>
</dbReference>
<comment type="caution">
    <text evidence="4">The sequence shown here is derived from an EMBL/GenBank/DDBJ whole genome shotgun (WGS) entry which is preliminary data.</text>
</comment>
<dbReference type="InterPro" id="IPR012349">
    <property type="entry name" value="Split_barrel_FMN-bd"/>
</dbReference>
<dbReference type="Pfam" id="PF01613">
    <property type="entry name" value="Flavin_Reduct"/>
    <property type="match status" value="1"/>
</dbReference>
<dbReference type="PANTHER" id="PTHR30466:SF11">
    <property type="entry name" value="FLAVIN-DEPENDENT MONOOXYGENASE, REDUCTASE SUBUNIT HSAB"/>
    <property type="match status" value="1"/>
</dbReference>
<comment type="similarity">
    <text evidence="1">Belongs to the non-flavoprotein flavin reductase family.</text>
</comment>
<dbReference type="GO" id="GO:0042602">
    <property type="term" value="F:riboflavin reductase (NADPH) activity"/>
    <property type="evidence" value="ECO:0007669"/>
    <property type="project" value="TreeGrafter"/>
</dbReference>
<dbReference type="InterPro" id="IPR050268">
    <property type="entry name" value="NADH-dep_flavin_reductase"/>
</dbReference>
<evidence type="ECO:0000259" key="3">
    <source>
        <dbReference type="SMART" id="SM00903"/>
    </source>
</evidence>
<protein>
    <submittedName>
        <fullName evidence="4">Flavin reductase family protein</fullName>
    </submittedName>
</protein>
<gene>
    <name evidence="4" type="ORF">HYY65_07895</name>
</gene>
<keyword evidence="2" id="KW-0560">Oxidoreductase</keyword>
<feature type="domain" description="Flavin reductase like" evidence="3">
    <location>
        <begin position="11"/>
        <end position="162"/>
    </location>
</feature>
<name>A0A932M0K9_UNCTE</name>
<sequence>MLDENAKKTALRMIPYGMFVLTTRSKDDRDVGAATVNWITQTSFKPPLVAIGVKVDSGVHRHIKDTGVFAMNVIGREQRDMAFNFFKSHQRQGDSIGGEHFEPGPATGCPLLLNAPAWWECKIVGEVAKGDHTLFVGEVLGAGMRRQDETILMREHNLNYGG</sequence>
<dbReference type="SUPFAM" id="SSF50475">
    <property type="entry name" value="FMN-binding split barrel"/>
    <property type="match status" value="1"/>
</dbReference>
<proteinExistence type="inferred from homology"/>
<dbReference type="PANTHER" id="PTHR30466">
    <property type="entry name" value="FLAVIN REDUCTASE"/>
    <property type="match status" value="1"/>
</dbReference>
<dbReference type="AlphaFoldDB" id="A0A932M0K9"/>
<dbReference type="SMART" id="SM00903">
    <property type="entry name" value="Flavin_Reduct"/>
    <property type="match status" value="1"/>
</dbReference>
<dbReference type="Gene3D" id="2.30.110.10">
    <property type="entry name" value="Electron Transport, Fmn-binding Protein, Chain A"/>
    <property type="match status" value="1"/>
</dbReference>
<accession>A0A932M0K9</accession>
<evidence type="ECO:0000256" key="1">
    <source>
        <dbReference type="ARBA" id="ARBA00008898"/>
    </source>
</evidence>
<organism evidence="4 5">
    <name type="scientific">Tectimicrobiota bacterium</name>
    <dbReference type="NCBI Taxonomy" id="2528274"/>
    <lineage>
        <taxon>Bacteria</taxon>
        <taxon>Pseudomonadati</taxon>
        <taxon>Nitrospinota/Tectimicrobiota group</taxon>
        <taxon>Candidatus Tectimicrobiota</taxon>
    </lineage>
</organism>
<dbReference type="InterPro" id="IPR002563">
    <property type="entry name" value="Flavin_Rdtase-like_dom"/>
</dbReference>
<evidence type="ECO:0000256" key="2">
    <source>
        <dbReference type="ARBA" id="ARBA00023002"/>
    </source>
</evidence>
<evidence type="ECO:0000313" key="4">
    <source>
        <dbReference type="EMBL" id="MBI3014962.1"/>
    </source>
</evidence>
<dbReference type="Proteomes" id="UP000741360">
    <property type="component" value="Unassembled WGS sequence"/>
</dbReference>
<dbReference type="EMBL" id="JACPSX010000149">
    <property type="protein sequence ID" value="MBI3014962.1"/>
    <property type="molecule type" value="Genomic_DNA"/>
</dbReference>
<evidence type="ECO:0000313" key="5">
    <source>
        <dbReference type="Proteomes" id="UP000741360"/>
    </source>
</evidence>
<reference evidence="4" key="1">
    <citation type="submission" date="2020-07" db="EMBL/GenBank/DDBJ databases">
        <title>Huge and variable diversity of episymbiotic CPR bacteria and DPANN archaea in groundwater ecosystems.</title>
        <authorList>
            <person name="He C.Y."/>
            <person name="Keren R."/>
            <person name="Whittaker M."/>
            <person name="Farag I.F."/>
            <person name="Doudna J."/>
            <person name="Cate J.H.D."/>
            <person name="Banfield J.F."/>
        </authorList>
    </citation>
    <scope>NUCLEOTIDE SEQUENCE</scope>
    <source>
        <strain evidence="4">NC_groundwater_717_Ag_S-0.2um_59_8</strain>
    </source>
</reference>